<dbReference type="InterPro" id="IPR003718">
    <property type="entry name" value="OsmC/Ohr_fam"/>
</dbReference>
<dbReference type="SUPFAM" id="SSF82784">
    <property type="entry name" value="OsmC-like"/>
    <property type="match status" value="1"/>
</dbReference>
<dbReference type="InterPro" id="IPR015946">
    <property type="entry name" value="KH_dom-like_a/b"/>
</dbReference>
<dbReference type="InterPro" id="IPR019953">
    <property type="entry name" value="OHR"/>
</dbReference>
<comment type="caution">
    <text evidence="2">The sequence shown here is derived from an EMBL/GenBank/DDBJ whole genome shotgun (WGS) entry which is preliminary data.</text>
</comment>
<dbReference type="Pfam" id="PF02566">
    <property type="entry name" value="OsmC"/>
    <property type="match status" value="1"/>
</dbReference>
<evidence type="ECO:0000313" key="3">
    <source>
        <dbReference type="Proteomes" id="UP000323274"/>
    </source>
</evidence>
<proteinExistence type="inferred from homology"/>
<organism evidence="2 3">
    <name type="scientific">Leuconostoc citreum</name>
    <dbReference type="NCBI Taxonomy" id="33964"/>
    <lineage>
        <taxon>Bacteria</taxon>
        <taxon>Bacillati</taxon>
        <taxon>Bacillota</taxon>
        <taxon>Bacilli</taxon>
        <taxon>Lactobacillales</taxon>
        <taxon>Lactobacillaceae</taxon>
        <taxon>Leuconostoc</taxon>
    </lineage>
</organism>
<sequence>MTTQVLYHTEVENAEGIAGRVHTINSNDLNITVSSPLSSEAGTNPEQLLGAAFATCLNATLEAEEKRQGLAHRSVVRVLVDMSRDVIGFQFHVEARVYIPDVERQLAQNILDTAAQRCPVDKLLSGSKNVVVRLVDSLDES</sequence>
<dbReference type="Gene3D" id="3.30.300.20">
    <property type="match status" value="1"/>
</dbReference>
<gene>
    <name evidence="2" type="ORF">LCIT_17840</name>
</gene>
<dbReference type="RefSeq" id="WP_004902137.1">
    <property type="nucleotide sequence ID" value="NZ_BJJW01000015.1"/>
</dbReference>
<protein>
    <submittedName>
        <fullName evidence="2">Dihydroneopterin aldolase</fullName>
    </submittedName>
</protein>
<dbReference type="PANTHER" id="PTHR33797">
    <property type="entry name" value="ORGANIC HYDROPEROXIDE RESISTANCE PROTEIN-LIKE"/>
    <property type="match status" value="1"/>
</dbReference>
<accession>A0A5A5U3G7</accession>
<dbReference type="PANTHER" id="PTHR33797:SF2">
    <property type="entry name" value="ORGANIC HYDROPEROXIDE RESISTANCE PROTEIN-LIKE"/>
    <property type="match status" value="1"/>
</dbReference>
<comment type="similarity">
    <text evidence="1">Belongs to the OsmC/Ohr family.</text>
</comment>
<dbReference type="AlphaFoldDB" id="A0A5A5U3G7"/>
<evidence type="ECO:0000313" key="2">
    <source>
        <dbReference type="EMBL" id="GDZ84542.1"/>
    </source>
</evidence>
<dbReference type="OMA" id="FATCLNA"/>
<evidence type="ECO:0000256" key="1">
    <source>
        <dbReference type="ARBA" id="ARBA00007378"/>
    </source>
</evidence>
<dbReference type="Proteomes" id="UP000323274">
    <property type="component" value="Unassembled WGS sequence"/>
</dbReference>
<dbReference type="EMBL" id="BJJW01000015">
    <property type="protein sequence ID" value="GDZ84542.1"/>
    <property type="molecule type" value="Genomic_DNA"/>
</dbReference>
<dbReference type="GO" id="GO:0006979">
    <property type="term" value="P:response to oxidative stress"/>
    <property type="evidence" value="ECO:0007669"/>
    <property type="project" value="InterPro"/>
</dbReference>
<name>A0A5A5U3G7_LEUCI</name>
<dbReference type="InterPro" id="IPR036102">
    <property type="entry name" value="OsmC/Ohrsf"/>
</dbReference>
<reference evidence="2 3" key="1">
    <citation type="submission" date="2019-04" db="EMBL/GenBank/DDBJ databases">
        <title>A pseudo-fructophilic Leuconostoc citreum strain F192-5 isolated from peel of satsuma mandarin: the first report for isolation and characterization of strain-dependent fructophilic-like characteristics.</title>
        <authorList>
            <person name="Maeno S."/>
            <person name="Tanizawa Y."/>
            <person name="Kajikawa A."/>
            <person name="Kanesaki Y."/>
            <person name="Kubota E."/>
            <person name="Arita M."/>
            <person name="Leon D."/>
            <person name="Endo A."/>
        </authorList>
    </citation>
    <scope>NUCLEOTIDE SEQUENCE [LARGE SCALE GENOMIC DNA]</scope>
    <source>
        <strain evidence="2 3">F192-5</strain>
    </source>
</reference>